<evidence type="ECO:0000313" key="3">
    <source>
        <dbReference type="EMBL" id="MTH33127.1"/>
    </source>
</evidence>
<dbReference type="OrthoDB" id="529444at2"/>
<keyword evidence="4" id="KW-1185">Reference proteome</keyword>
<dbReference type="EMBL" id="WMIF01000001">
    <property type="protein sequence ID" value="MTH33127.1"/>
    <property type="molecule type" value="Genomic_DNA"/>
</dbReference>
<gene>
    <name evidence="3" type="ORF">GL279_00765</name>
</gene>
<feature type="transmembrane region" description="Helical" evidence="1">
    <location>
        <begin position="110"/>
        <end position="126"/>
    </location>
</feature>
<feature type="transmembrane region" description="Helical" evidence="1">
    <location>
        <begin position="147"/>
        <end position="168"/>
    </location>
</feature>
<keyword evidence="1" id="KW-1133">Transmembrane helix</keyword>
<comment type="caution">
    <text evidence="3">The sequence shown here is derived from an EMBL/GenBank/DDBJ whole genome shotgun (WGS) entry which is preliminary data.</text>
</comment>
<proteinExistence type="predicted"/>
<evidence type="ECO:0000259" key="2">
    <source>
        <dbReference type="Pfam" id="PF18920"/>
    </source>
</evidence>
<feature type="transmembrane region" description="Helical" evidence="1">
    <location>
        <begin position="180"/>
        <end position="198"/>
    </location>
</feature>
<evidence type="ECO:0000313" key="4">
    <source>
        <dbReference type="Proteomes" id="UP000442533"/>
    </source>
</evidence>
<name>A0A844H3L0_9RHOB</name>
<dbReference type="RefSeq" id="WP_155062691.1">
    <property type="nucleotide sequence ID" value="NZ_WMIF01000001.1"/>
</dbReference>
<sequence>MKPSDQISEFVRGALAQGSTPEAIRAALTRAGWSAPEIAEALAGWSAEPGLPPVPHPRPYASAQEALLYGLLFLSLGVIAWHLCQLGMALIDMLIPDLTDRYRGGSSERWSIASLIVFTPLFLLLNRRIGRLARRDAGRRRSLVRKWFASLTLMVATVVFMADAIYLVYTFLNGDLTLRFMLKAGLVAGVAALVLVYYRAEMDG</sequence>
<accession>A0A844H3L0</accession>
<protein>
    <recommendedName>
        <fullName evidence="2">DUF5671 domain-containing protein</fullName>
    </recommendedName>
</protein>
<feature type="domain" description="DUF5671" evidence="2">
    <location>
        <begin position="66"/>
        <end position="197"/>
    </location>
</feature>
<evidence type="ECO:0000256" key="1">
    <source>
        <dbReference type="SAM" id="Phobius"/>
    </source>
</evidence>
<organism evidence="3 4">
    <name type="scientific">Paracoccus limosus</name>
    <dbReference type="NCBI Taxonomy" id="913252"/>
    <lineage>
        <taxon>Bacteria</taxon>
        <taxon>Pseudomonadati</taxon>
        <taxon>Pseudomonadota</taxon>
        <taxon>Alphaproteobacteria</taxon>
        <taxon>Rhodobacterales</taxon>
        <taxon>Paracoccaceae</taxon>
        <taxon>Paracoccus</taxon>
    </lineage>
</organism>
<dbReference type="AlphaFoldDB" id="A0A844H3L0"/>
<reference evidence="3 4" key="1">
    <citation type="submission" date="2019-11" db="EMBL/GenBank/DDBJ databases">
        <authorList>
            <person name="Dong K."/>
        </authorList>
    </citation>
    <scope>NUCLEOTIDE SEQUENCE [LARGE SCALE GENOMIC DNA]</scope>
    <source>
        <strain evidence="3 4">JCM 17370</strain>
    </source>
</reference>
<dbReference type="InterPro" id="IPR043728">
    <property type="entry name" value="DUF5671"/>
</dbReference>
<dbReference type="Proteomes" id="UP000442533">
    <property type="component" value="Unassembled WGS sequence"/>
</dbReference>
<keyword evidence="1" id="KW-0472">Membrane</keyword>
<dbReference type="Pfam" id="PF18920">
    <property type="entry name" value="DUF5671"/>
    <property type="match status" value="1"/>
</dbReference>
<keyword evidence="1" id="KW-0812">Transmembrane</keyword>
<feature type="transmembrane region" description="Helical" evidence="1">
    <location>
        <begin position="66"/>
        <end position="90"/>
    </location>
</feature>